<dbReference type="EMBL" id="BSXS01002943">
    <property type="protein sequence ID" value="GME80201.1"/>
    <property type="molecule type" value="Genomic_DNA"/>
</dbReference>
<proteinExistence type="predicted"/>
<dbReference type="Proteomes" id="UP001165064">
    <property type="component" value="Unassembled WGS sequence"/>
</dbReference>
<accession>A0ACB5T3F0</accession>
<evidence type="ECO:0000313" key="1">
    <source>
        <dbReference type="EMBL" id="GME80201.1"/>
    </source>
</evidence>
<protein>
    <submittedName>
        <fullName evidence="1">Unnamed protein product</fullName>
    </submittedName>
</protein>
<gene>
    <name evidence="1" type="ORF">Amon02_000433400</name>
</gene>
<organism evidence="1 2">
    <name type="scientific">Ambrosiozyma monospora</name>
    <name type="common">Yeast</name>
    <name type="synonym">Endomycopsis monosporus</name>
    <dbReference type="NCBI Taxonomy" id="43982"/>
    <lineage>
        <taxon>Eukaryota</taxon>
        <taxon>Fungi</taxon>
        <taxon>Dikarya</taxon>
        <taxon>Ascomycota</taxon>
        <taxon>Saccharomycotina</taxon>
        <taxon>Pichiomycetes</taxon>
        <taxon>Pichiales</taxon>
        <taxon>Pichiaceae</taxon>
        <taxon>Ambrosiozyma</taxon>
    </lineage>
</organism>
<keyword evidence="2" id="KW-1185">Reference proteome</keyword>
<reference evidence="1" key="1">
    <citation type="submission" date="2023-04" db="EMBL/GenBank/DDBJ databases">
        <title>Ambrosiozyma monospora NBRC 10751.</title>
        <authorList>
            <person name="Ichikawa N."/>
            <person name="Sato H."/>
            <person name="Tonouchi N."/>
        </authorList>
    </citation>
    <scope>NUCLEOTIDE SEQUENCE</scope>
    <source>
        <strain evidence="1">NBRC 10751</strain>
    </source>
</reference>
<sequence length="511" mass="56676">MYTKYRNFMINSYRLNPNEYLSFTAVRRNLVGDAGALLRVHKFLDKWGLINYQVNPETRPTPIEPPFTGDFAVDLDTPRGMFPFETYKPPAELPDLSHVKALLSKQPSTSTITANGVSNGESSSSTEKTAGVAAGASTSGALTVTTDQNTTTNNNSSAREENEPPAKKQKRIVPDIDHGWTAEELKKLLEGIKKFKDEWQQVADYVGTKTAEECIIRFLQLPIEDKFLEKNKNLLGPLKYIPNLSFSSTDNPIMSTLAFLSRLVDPEVAAAASARAIKVADEKLTEKLNADKALKDPNAAVEDPLDDVKDAAVNAMGVVGARSHVFACYEEREMNKSLVNIIQSQLKIVDLKLSKLTALEKEFEYQRKQLSTRNNEIFLDKLAIFKSTNAISSKLLEAIDALEHKTSASNDNENDEKKTDEDAKMDTGDDDKDANKPDGKTITTPVSAATDLAKAKKLIAEARDLIFKPPKKHLNILEADDEGGENNNNDNDEDLKPVSFEVPQLYRYWSG</sequence>
<evidence type="ECO:0000313" key="2">
    <source>
        <dbReference type="Proteomes" id="UP001165064"/>
    </source>
</evidence>
<name>A0ACB5T3F0_AMBMO</name>
<comment type="caution">
    <text evidence="1">The sequence shown here is derived from an EMBL/GenBank/DDBJ whole genome shotgun (WGS) entry which is preliminary data.</text>
</comment>